<dbReference type="InterPro" id="IPR039231">
    <property type="entry name" value="TPGS2"/>
</dbReference>
<proteinExistence type="predicted"/>
<accession>A0ABQ9JMV7</accession>
<protein>
    <submittedName>
        <fullName evidence="1">Uncharacterized protein</fullName>
    </submittedName>
</protein>
<dbReference type="EMBL" id="JAPWTJ010000329">
    <property type="protein sequence ID" value="KAJ8979570.1"/>
    <property type="molecule type" value="Genomic_DNA"/>
</dbReference>
<dbReference type="Proteomes" id="UP001162164">
    <property type="component" value="Unassembled WGS sequence"/>
</dbReference>
<dbReference type="PANTHER" id="PTHR31854">
    <property type="entry name" value="TUBULIN POLYGLUTAMYLASE COMPLEX SUBUNIT 2"/>
    <property type="match status" value="1"/>
</dbReference>
<evidence type="ECO:0000313" key="1">
    <source>
        <dbReference type="EMBL" id="KAJ8979570.1"/>
    </source>
</evidence>
<keyword evidence="2" id="KW-1185">Reference proteome</keyword>
<comment type="caution">
    <text evidence="1">The sequence shown here is derived from an EMBL/GenBank/DDBJ whole genome shotgun (WGS) entry which is preliminary data.</text>
</comment>
<dbReference type="PANTHER" id="PTHR31854:SF2">
    <property type="entry name" value="TUBULIN POLYGLUTAMYLASE COMPLEX SUBUNIT 2"/>
    <property type="match status" value="1"/>
</dbReference>
<name>A0ABQ9JMV7_9CUCU</name>
<sequence length="180" mass="20749">MAQIEQTGKKYKLVLSRESKVFELNPVNEYAKVVLVYINSYSVPSIWLYSSSMIFNYLAEDFTTYFRMCIAHLGVPCWQYIVTKEGIPEWNREMIQLIAPGILGEDRNLVEMPRYNLDDGNKIDPNIFIIQSSLNYSRNQDSSPMLQAVQQNKIKEKKTKPTPKRHVSGKTVKKAFLGSC</sequence>
<evidence type="ECO:0000313" key="2">
    <source>
        <dbReference type="Proteomes" id="UP001162164"/>
    </source>
</evidence>
<reference evidence="1" key="1">
    <citation type="journal article" date="2023" name="Insect Mol. Biol.">
        <title>Genome sequencing provides insights into the evolution of gene families encoding plant cell wall-degrading enzymes in longhorned beetles.</title>
        <authorList>
            <person name="Shin N.R."/>
            <person name="Okamura Y."/>
            <person name="Kirsch R."/>
            <person name="Pauchet Y."/>
        </authorList>
    </citation>
    <scope>NUCLEOTIDE SEQUENCE</scope>
    <source>
        <strain evidence="1">MMC_N1</strain>
    </source>
</reference>
<gene>
    <name evidence="1" type="ORF">NQ317_019145</name>
</gene>
<organism evidence="1 2">
    <name type="scientific">Molorchus minor</name>
    <dbReference type="NCBI Taxonomy" id="1323400"/>
    <lineage>
        <taxon>Eukaryota</taxon>
        <taxon>Metazoa</taxon>
        <taxon>Ecdysozoa</taxon>
        <taxon>Arthropoda</taxon>
        <taxon>Hexapoda</taxon>
        <taxon>Insecta</taxon>
        <taxon>Pterygota</taxon>
        <taxon>Neoptera</taxon>
        <taxon>Endopterygota</taxon>
        <taxon>Coleoptera</taxon>
        <taxon>Polyphaga</taxon>
        <taxon>Cucujiformia</taxon>
        <taxon>Chrysomeloidea</taxon>
        <taxon>Cerambycidae</taxon>
        <taxon>Lamiinae</taxon>
        <taxon>Monochamini</taxon>
        <taxon>Molorchus</taxon>
    </lineage>
</organism>